<dbReference type="Proteomes" id="UP001049176">
    <property type="component" value="Chromosome 4"/>
</dbReference>
<gene>
    <name evidence="2" type="ORF">E1B28_006902</name>
</gene>
<comment type="caution">
    <text evidence="2">The sequence shown here is derived from an EMBL/GenBank/DDBJ whole genome shotgun (WGS) entry which is preliminary data.</text>
</comment>
<feature type="domain" description="Bacteriophage T5 Orf172 DNA-binding" evidence="1">
    <location>
        <begin position="28"/>
        <end position="141"/>
    </location>
</feature>
<dbReference type="EMBL" id="CM032184">
    <property type="protein sequence ID" value="KAG7093216.1"/>
    <property type="molecule type" value="Genomic_DNA"/>
</dbReference>
<name>A0A9P7S1W7_9AGAR</name>
<proteinExistence type="predicted"/>
<dbReference type="RefSeq" id="XP_043009686.1">
    <property type="nucleotide sequence ID" value="XM_043151606.1"/>
</dbReference>
<accession>A0A9P7S1W7</accession>
<sequence length="151" mass="17326">MHNALQDALQAKYDAWKAQLISESDKEGWLYVLEGEKFLKCGRTNNPERRIKEHRRKCKLDETQLKEVYKVEIPWANRAESLLHIKLKMAGFHISELECACTLGSSIVDPSADIRVTEGGVGHVERYICSREMVDEAVGKIKELIDQVRNE</sequence>
<reference evidence="2" key="1">
    <citation type="journal article" date="2021" name="Genome Biol. Evol.">
        <title>The assembled and annotated genome of the fairy-ring fungus Marasmius oreades.</title>
        <authorList>
            <person name="Hiltunen M."/>
            <person name="Ament-Velasquez S.L."/>
            <person name="Johannesson H."/>
        </authorList>
    </citation>
    <scope>NUCLEOTIDE SEQUENCE</scope>
    <source>
        <strain evidence="2">03SP1</strain>
    </source>
</reference>
<keyword evidence="3" id="KW-1185">Reference proteome</keyword>
<dbReference type="OrthoDB" id="2838583at2759"/>
<organism evidence="2 3">
    <name type="scientific">Marasmius oreades</name>
    <name type="common">fairy-ring Marasmius</name>
    <dbReference type="NCBI Taxonomy" id="181124"/>
    <lineage>
        <taxon>Eukaryota</taxon>
        <taxon>Fungi</taxon>
        <taxon>Dikarya</taxon>
        <taxon>Basidiomycota</taxon>
        <taxon>Agaricomycotina</taxon>
        <taxon>Agaricomycetes</taxon>
        <taxon>Agaricomycetidae</taxon>
        <taxon>Agaricales</taxon>
        <taxon>Marasmiineae</taxon>
        <taxon>Marasmiaceae</taxon>
        <taxon>Marasmius</taxon>
    </lineage>
</organism>
<protein>
    <recommendedName>
        <fullName evidence="1">Bacteriophage T5 Orf172 DNA-binding domain-containing protein</fullName>
    </recommendedName>
</protein>
<dbReference type="InterPro" id="IPR018306">
    <property type="entry name" value="Phage_T5_Orf172_DNA-bd"/>
</dbReference>
<dbReference type="Pfam" id="PF10544">
    <property type="entry name" value="T5orf172"/>
    <property type="match status" value="1"/>
</dbReference>
<evidence type="ECO:0000259" key="1">
    <source>
        <dbReference type="Pfam" id="PF10544"/>
    </source>
</evidence>
<evidence type="ECO:0000313" key="2">
    <source>
        <dbReference type="EMBL" id="KAG7093216.1"/>
    </source>
</evidence>
<dbReference type="AlphaFoldDB" id="A0A9P7S1W7"/>
<evidence type="ECO:0000313" key="3">
    <source>
        <dbReference type="Proteomes" id="UP001049176"/>
    </source>
</evidence>
<dbReference type="GeneID" id="66075978"/>
<dbReference type="KEGG" id="more:E1B28_006902"/>